<organism evidence="7 8">
    <name type="scientific">Candidatus Promineifilum breve</name>
    <dbReference type="NCBI Taxonomy" id="1806508"/>
    <lineage>
        <taxon>Bacteria</taxon>
        <taxon>Bacillati</taxon>
        <taxon>Chloroflexota</taxon>
        <taxon>Ardenticatenia</taxon>
        <taxon>Candidatus Promineifilales</taxon>
        <taxon>Candidatus Promineifilaceae</taxon>
        <taxon>Candidatus Promineifilum</taxon>
    </lineage>
</organism>
<dbReference type="InterPro" id="IPR036291">
    <property type="entry name" value="NAD(P)-bd_dom_sf"/>
</dbReference>
<dbReference type="AlphaFoldDB" id="A0A160T8H9"/>
<comment type="similarity">
    <text evidence="2">Belongs to the 3-hydroxyacyl-CoA dehydrogenase family.</text>
</comment>
<dbReference type="GO" id="GO:0006631">
    <property type="term" value="P:fatty acid metabolic process"/>
    <property type="evidence" value="ECO:0007669"/>
    <property type="project" value="InterPro"/>
</dbReference>
<protein>
    <submittedName>
        <fullName evidence="7">3-hydroxyacyl-CoA dehydrogenase</fullName>
    </submittedName>
</protein>
<feature type="domain" description="3-hydroxyacyl-CoA dehydrogenase C-terminal" evidence="5">
    <location>
        <begin position="187"/>
        <end position="284"/>
    </location>
</feature>
<keyword evidence="3" id="KW-0560">Oxidoreductase</keyword>
<dbReference type="NCBIfam" id="NF006143">
    <property type="entry name" value="PRK08293.1"/>
    <property type="match status" value="1"/>
</dbReference>
<dbReference type="GO" id="GO:0016616">
    <property type="term" value="F:oxidoreductase activity, acting on the CH-OH group of donors, NAD or NADP as acceptor"/>
    <property type="evidence" value="ECO:0007669"/>
    <property type="project" value="InterPro"/>
</dbReference>
<reference evidence="7" key="1">
    <citation type="submission" date="2016-01" db="EMBL/GenBank/DDBJ databases">
        <authorList>
            <person name="Mcilroy J.S."/>
            <person name="Karst M S."/>
            <person name="Albertsen M."/>
        </authorList>
    </citation>
    <scope>NUCLEOTIDE SEQUENCE</scope>
    <source>
        <strain evidence="7">Cfx-K</strain>
    </source>
</reference>
<dbReference type="SUPFAM" id="SSF51735">
    <property type="entry name" value="NAD(P)-binding Rossmann-fold domains"/>
    <property type="match status" value="1"/>
</dbReference>
<dbReference type="Pfam" id="PF00725">
    <property type="entry name" value="3HCDH"/>
    <property type="match status" value="1"/>
</dbReference>
<evidence type="ECO:0000313" key="7">
    <source>
        <dbReference type="EMBL" id="CUS06039.1"/>
    </source>
</evidence>
<dbReference type="InterPro" id="IPR013328">
    <property type="entry name" value="6PGD_dom2"/>
</dbReference>
<dbReference type="EMBL" id="LN890656">
    <property type="protein sequence ID" value="CUS06039.1"/>
    <property type="molecule type" value="Genomic_DNA"/>
</dbReference>
<evidence type="ECO:0000256" key="2">
    <source>
        <dbReference type="ARBA" id="ARBA00009463"/>
    </source>
</evidence>
<feature type="domain" description="3-hydroxyacyl-CoA dehydrogenase NAD binding" evidence="6">
    <location>
        <begin position="8"/>
        <end position="181"/>
    </location>
</feature>
<dbReference type="OrthoDB" id="9771883at2"/>
<dbReference type="Proteomes" id="UP000215027">
    <property type="component" value="Chromosome II"/>
</dbReference>
<evidence type="ECO:0000256" key="1">
    <source>
        <dbReference type="ARBA" id="ARBA00005086"/>
    </source>
</evidence>
<dbReference type="Gene3D" id="1.10.1040.10">
    <property type="entry name" value="N-(1-d-carboxylethyl)-l-norvaline Dehydrogenase, domain 2"/>
    <property type="match status" value="1"/>
</dbReference>
<dbReference type="SUPFAM" id="SSF48179">
    <property type="entry name" value="6-phosphogluconate dehydrogenase C-terminal domain-like"/>
    <property type="match status" value="1"/>
</dbReference>
<gene>
    <name evidence="7" type="ORF">CFX0092_B0505</name>
</gene>
<sequence>MNAEDIRTVLVVGAGTMGGQIALQCAIHGLDVHLYDVSAAALESGMARVGGYARHLIAEGRADAAVLQRLTPTTDLAAAAAAADLVSESVPEDPALKGQVFAALHTLCPPQTIFTTNTSTLLPSMFAAASGRPERLVALHFHLPVWDANVADVMAHPGTSADVVETVTAFARRIGQIPIVAGRESSGYVFNAMLSALIDAALRLVAGGVAEVADVDRAWMGVMKMPIGPFGIIDAVGLDTVWKITDFWAGATGDPQSRANADLVRGYIDRGRLGHKSGGGFYDYPDPAFQRDGFMDYEGR</sequence>
<dbReference type="Pfam" id="PF02737">
    <property type="entry name" value="3HCDH_N"/>
    <property type="match status" value="1"/>
</dbReference>
<dbReference type="InterPro" id="IPR022694">
    <property type="entry name" value="3-OHacyl-CoA_DH"/>
</dbReference>
<dbReference type="PANTHER" id="PTHR48075:SF5">
    <property type="entry name" value="3-HYDROXYBUTYRYL-COA DEHYDROGENASE"/>
    <property type="match status" value="1"/>
</dbReference>
<dbReference type="PANTHER" id="PTHR48075">
    <property type="entry name" value="3-HYDROXYACYL-COA DEHYDROGENASE FAMILY PROTEIN"/>
    <property type="match status" value="1"/>
</dbReference>
<dbReference type="InterPro" id="IPR006108">
    <property type="entry name" value="3HC_DH_C"/>
</dbReference>
<dbReference type="PIRSF" id="PIRSF000105">
    <property type="entry name" value="HCDH"/>
    <property type="match status" value="1"/>
</dbReference>
<accession>A0A160T8H9</accession>
<comment type="pathway">
    <text evidence="1">Lipid metabolism; butanoate metabolism.</text>
</comment>
<dbReference type="InterPro" id="IPR006176">
    <property type="entry name" value="3-OHacyl-CoA_DH_NAD-bd"/>
</dbReference>
<dbReference type="KEGG" id="pbf:CFX0092_B0505"/>
<evidence type="ECO:0000313" key="8">
    <source>
        <dbReference type="Proteomes" id="UP000215027"/>
    </source>
</evidence>
<feature type="site" description="Important for catalytic activity" evidence="4">
    <location>
        <position position="140"/>
    </location>
</feature>
<proteinExistence type="inferred from homology"/>
<evidence type="ECO:0000256" key="4">
    <source>
        <dbReference type="PIRSR" id="PIRSR000105-1"/>
    </source>
</evidence>
<keyword evidence="8" id="KW-1185">Reference proteome</keyword>
<dbReference type="RefSeq" id="WP_095045371.1">
    <property type="nucleotide sequence ID" value="NZ_LN890656.1"/>
</dbReference>
<dbReference type="GO" id="GO:0070403">
    <property type="term" value="F:NAD+ binding"/>
    <property type="evidence" value="ECO:0007669"/>
    <property type="project" value="InterPro"/>
</dbReference>
<name>A0A160T8H9_9CHLR</name>
<dbReference type="Gene3D" id="3.40.50.720">
    <property type="entry name" value="NAD(P)-binding Rossmann-like Domain"/>
    <property type="match status" value="1"/>
</dbReference>
<dbReference type="InterPro" id="IPR008927">
    <property type="entry name" value="6-PGluconate_DH-like_C_sf"/>
</dbReference>
<evidence type="ECO:0000256" key="3">
    <source>
        <dbReference type="ARBA" id="ARBA00023002"/>
    </source>
</evidence>
<evidence type="ECO:0000259" key="5">
    <source>
        <dbReference type="Pfam" id="PF00725"/>
    </source>
</evidence>
<evidence type="ECO:0000259" key="6">
    <source>
        <dbReference type="Pfam" id="PF02737"/>
    </source>
</evidence>